<dbReference type="CDD" id="cd00082">
    <property type="entry name" value="HisKA"/>
    <property type="match status" value="1"/>
</dbReference>
<dbReference type="Gene3D" id="3.30.565.10">
    <property type="entry name" value="Histidine kinase-like ATPase, C-terminal domain"/>
    <property type="match status" value="1"/>
</dbReference>
<dbReference type="InterPro" id="IPR050428">
    <property type="entry name" value="TCS_sensor_his_kinase"/>
</dbReference>
<dbReference type="SMART" id="SM00304">
    <property type="entry name" value="HAMP"/>
    <property type="match status" value="1"/>
</dbReference>
<keyword evidence="5" id="KW-0808">Transferase</keyword>
<evidence type="ECO:0000256" key="8">
    <source>
        <dbReference type="ARBA" id="ARBA00022989"/>
    </source>
</evidence>
<dbReference type="OrthoDB" id="9786919at2"/>
<dbReference type="PRINTS" id="PR00344">
    <property type="entry name" value="BCTRLSENSOR"/>
</dbReference>
<dbReference type="InterPro" id="IPR005467">
    <property type="entry name" value="His_kinase_dom"/>
</dbReference>
<dbReference type="Gene3D" id="1.10.287.130">
    <property type="match status" value="1"/>
</dbReference>
<dbReference type="AlphaFoldDB" id="A0A367EQA2"/>
<comment type="caution">
    <text evidence="14">The sequence shown here is derived from an EMBL/GenBank/DDBJ whole genome shotgun (WGS) entry which is preliminary data.</text>
</comment>
<dbReference type="GO" id="GO:0005886">
    <property type="term" value="C:plasma membrane"/>
    <property type="evidence" value="ECO:0007669"/>
    <property type="project" value="UniProtKB-SubCell"/>
</dbReference>
<dbReference type="Gene3D" id="6.10.340.10">
    <property type="match status" value="1"/>
</dbReference>
<organism evidence="14 15">
    <name type="scientific">Sphaerisporangium album</name>
    <dbReference type="NCBI Taxonomy" id="509200"/>
    <lineage>
        <taxon>Bacteria</taxon>
        <taxon>Bacillati</taxon>
        <taxon>Actinomycetota</taxon>
        <taxon>Actinomycetes</taxon>
        <taxon>Streptosporangiales</taxon>
        <taxon>Streptosporangiaceae</taxon>
        <taxon>Sphaerisporangium</taxon>
    </lineage>
</organism>
<evidence type="ECO:0000256" key="10">
    <source>
        <dbReference type="ARBA" id="ARBA00023136"/>
    </source>
</evidence>
<dbReference type="SMART" id="SM00388">
    <property type="entry name" value="HisKA"/>
    <property type="match status" value="1"/>
</dbReference>
<evidence type="ECO:0000256" key="6">
    <source>
        <dbReference type="ARBA" id="ARBA00022692"/>
    </source>
</evidence>
<dbReference type="SUPFAM" id="SSF55874">
    <property type="entry name" value="ATPase domain of HSP90 chaperone/DNA topoisomerase II/histidine kinase"/>
    <property type="match status" value="1"/>
</dbReference>
<dbReference type="PROSITE" id="PS50885">
    <property type="entry name" value="HAMP"/>
    <property type="match status" value="1"/>
</dbReference>
<evidence type="ECO:0000313" key="15">
    <source>
        <dbReference type="Proteomes" id="UP000253094"/>
    </source>
</evidence>
<dbReference type="InterPro" id="IPR003594">
    <property type="entry name" value="HATPase_dom"/>
</dbReference>
<evidence type="ECO:0000256" key="5">
    <source>
        <dbReference type="ARBA" id="ARBA00022679"/>
    </source>
</evidence>
<dbReference type="GO" id="GO:0000155">
    <property type="term" value="F:phosphorelay sensor kinase activity"/>
    <property type="evidence" value="ECO:0007669"/>
    <property type="project" value="InterPro"/>
</dbReference>
<evidence type="ECO:0000259" key="13">
    <source>
        <dbReference type="PROSITE" id="PS50885"/>
    </source>
</evidence>
<keyword evidence="9" id="KW-0902">Two-component regulatory system</keyword>
<dbReference type="Pfam" id="PF00512">
    <property type="entry name" value="HisKA"/>
    <property type="match status" value="1"/>
</dbReference>
<dbReference type="InterPro" id="IPR003660">
    <property type="entry name" value="HAMP_dom"/>
</dbReference>
<evidence type="ECO:0000256" key="11">
    <source>
        <dbReference type="SAM" id="Phobius"/>
    </source>
</evidence>
<protein>
    <recommendedName>
        <fullName evidence="3">histidine kinase</fullName>
        <ecNumber evidence="3">2.7.13.3</ecNumber>
    </recommendedName>
</protein>
<dbReference type="SUPFAM" id="SSF158472">
    <property type="entry name" value="HAMP domain-like"/>
    <property type="match status" value="1"/>
</dbReference>
<dbReference type="PANTHER" id="PTHR45436:SF5">
    <property type="entry name" value="SENSOR HISTIDINE KINASE TRCS"/>
    <property type="match status" value="1"/>
</dbReference>
<comment type="subcellular location">
    <subcellularLocation>
        <location evidence="2">Cell membrane</location>
    </subcellularLocation>
</comment>
<keyword evidence="4" id="KW-0597">Phosphoprotein</keyword>
<dbReference type="PANTHER" id="PTHR45436">
    <property type="entry name" value="SENSOR HISTIDINE KINASE YKOH"/>
    <property type="match status" value="1"/>
</dbReference>
<feature type="transmembrane region" description="Helical" evidence="11">
    <location>
        <begin position="6"/>
        <end position="29"/>
    </location>
</feature>
<keyword evidence="7 14" id="KW-0418">Kinase</keyword>
<proteinExistence type="predicted"/>
<reference evidence="14 15" key="1">
    <citation type="submission" date="2018-06" db="EMBL/GenBank/DDBJ databases">
        <title>Sphaerisporangium craniellae sp. nov., isolated from a marine sponge in the South China Sea.</title>
        <authorList>
            <person name="Li L."/>
        </authorList>
    </citation>
    <scope>NUCLEOTIDE SEQUENCE [LARGE SCALE GENOMIC DNA]</scope>
    <source>
        <strain evidence="14 15">CCTCC AA 208026</strain>
    </source>
</reference>
<dbReference type="InterPro" id="IPR036097">
    <property type="entry name" value="HisK_dim/P_sf"/>
</dbReference>
<dbReference type="Proteomes" id="UP000253094">
    <property type="component" value="Unassembled WGS sequence"/>
</dbReference>
<evidence type="ECO:0000256" key="3">
    <source>
        <dbReference type="ARBA" id="ARBA00012438"/>
    </source>
</evidence>
<feature type="transmembrane region" description="Helical" evidence="11">
    <location>
        <begin position="131"/>
        <end position="150"/>
    </location>
</feature>
<keyword evidence="15" id="KW-1185">Reference proteome</keyword>
<evidence type="ECO:0000256" key="2">
    <source>
        <dbReference type="ARBA" id="ARBA00004236"/>
    </source>
</evidence>
<evidence type="ECO:0000313" key="14">
    <source>
        <dbReference type="EMBL" id="RCG20201.1"/>
    </source>
</evidence>
<evidence type="ECO:0000256" key="9">
    <source>
        <dbReference type="ARBA" id="ARBA00023012"/>
    </source>
</evidence>
<dbReference type="CDD" id="cd06225">
    <property type="entry name" value="HAMP"/>
    <property type="match status" value="1"/>
</dbReference>
<sequence length="401" mass="42642">MNPASLRWKIAVLVAMASCSVAAVVGVLVHRATFDRSLRIGEDTAVQTVTQVADEYARTGTAPGDVLKDPAELPEELRQRLTSAGTATWYGEERPGEPWMWAVRPVGDHVVTAKIDMGTELRSLQALDRNMVKAALAALAVVVPVSALAAELPNRRLRRVAATARLIADGDLNARTEAGGRDEIAGISAAVDSMAATLQRRLLAEQRFTADVAHDLRTPLMGLLTATELLPGGEATDLVRDRVGVLRSLVEDLLEISRLDAGAEQAERYPVPLGGLAAESLRRLDLTARLTVEGDPVADTDPRRLDRIIANLVANAHRHGRPPVEVGVSGRTIVIRDHGPGFPDDLAAEGPQRFRTGRAERGQGHGLGLTIALGQAQVIGAELVFANAPDGGAIVTLRLPG</sequence>
<accession>A0A367EQA2</accession>
<dbReference type="SUPFAM" id="SSF47384">
    <property type="entry name" value="Homodimeric domain of signal transducing histidine kinase"/>
    <property type="match status" value="1"/>
</dbReference>
<dbReference type="InterPro" id="IPR003661">
    <property type="entry name" value="HisK_dim/P_dom"/>
</dbReference>
<feature type="domain" description="HAMP" evidence="13">
    <location>
        <begin position="155"/>
        <end position="203"/>
    </location>
</feature>
<dbReference type="Pfam" id="PF02518">
    <property type="entry name" value="HATPase_c"/>
    <property type="match status" value="1"/>
</dbReference>
<keyword evidence="6 11" id="KW-0812">Transmembrane</keyword>
<keyword evidence="10 11" id="KW-0472">Membrane</keyword>
<dbReference type="PROSITE" id="PS50109">
    <property type="entry name" value="HIS_KIN"/>
    <property type="match status" value="1"/>
</dbReference>
<dbReference type="InterPro" id="IPR036890">
    <property type="entry name" value="HATPase_C_sf"/>
</dbReference>
<dbReference type="Pfam" id="PF00672">
    <property type="entry name" value="HAMP"/>
    <property type="match status" value="1"/>
</dbReference>
<evidence type="ECO:0000256" key="7">
    <source>
        <dbReference type="ARBA" id="ARBA00022777"/>
    </source>
</evidence>
<name>A0A367EQA2_9ACTN</name>
<evidence type="ECO:0000256" key="4">
    <source>
        <dbReference type="ARBA" id="ARBA00022553"/>
    </source>
</evidence>
<dbReference type="EMBL" id="QOIL01000032">
    <property type="protein sequence ID" value="RCG20201.1"/>
    <property type="molecule type" value="Genomic_DNA"/>
</dbReference>
<feature type="domain" description="Histidine kinase" evidence="12">
    <location>
        <begin position="211"/>
        <end position="401"/>
    </location>
</feature>
<keyword evidence="8 11" id="KW-1133">Transmembrane helix</keyword>
<gene>
    <name evidence="14" type="ORF">DQ384_37490</name>
</gene>
<dbReference type="RefSeq" id="WP_114033627.1">
    <property type="nucleotide sequence ID" value="NZ_QOIL01000032.1"/>
</dbReference>
<dbReference type="InterPro" id="IPR004358">
    <property type="entry name" value="Sig_transdc_His_kin-like_C"/>
</dbReference>
<evidence type="ECO:0000259" key="12">
    <source>
        <dbReference type="PROSITE" id="PS50109"/>
    </source>
</evidence>
<evidence type="ECO:0000256" key="1">
    <source>
        <dbReference type="ARBA" id="ARBA00000085"/>
    </source>
</evidence>
<comment type="catalytic activity">
    <reaction evidence="1">
        <text>ATP + protein L-histidine = ADP + protein N-phospho-L-histidine.</text>
        <dbReference type="EC" id="2.7.13.3"/>
    </reaction>
</comment>
<dbReference type="SMART" id="SM00387">
    <property type="entry name" value="HATPase_c"/>
    <property type="match status" value="1"/>
</dbReference>
<dbReference type="EC" id="2.7.13.3" evidence="3"/>